<protein>
    <submittedName>
        <fullName evidence="7">Cytochrome c</fullName>
    </submittedName>
</protein>
<evidence type="ECO:0000256" key="2">
    <source>
        <dbReference type="ARBA" id="ARBA00022723"/>
    </source>
</evidence>
<evidence type="ECO:0000313" key="8">
    <source>
        <dbReference type="Proteomes" id="UP001302719"/>
    </source>
</evidence>
<dbReference type="PROSITE" id="PS51007">
    <property type="entry name" value="CYTC"/>
    <property type="match status" value="1"/>
</dbReference>
<evidence type="ECO:0000256" key="1">
    <source>
        <dbReference type="ARBA" id="ARBA00022617"/>
    </source>
</evidence>
<dbReference type="SUPFAM" id="SSF46626">
    <property type="entry name" value="Cytochrome c"/>
    <property type="match status" value="1"/>
</dbReference>
<feature type="signal peptide" evidence="5">
    <location>
        <begin position="1"/>
        <end position="22"/>
    </location>
</feature>
<evidence type="ECO:0000259" key="6">
    <source>
        <dbReference type="PROSITE" id="PS51007"/>
    </source>
</evidence>
<dbReference type="Proteomes" id="UP001302719">
    <property type="component" value="Chromosome"/>
</dbReference>
<evidence type="ECO:0000313" key="7">
    <source>
        <dbReference type="EMBL" id="WNM56347.1"/>
    </source>
</evidence>
<keyword evidence="2 4" id="KW-0479">Metal-binding</keyword>
<dbReference type="GO" id="GO:0009055">
    <property type="term" value="F:electron transfer activity"/>
    <property type="evidence" value="ECO:0007669"/>
    <property type="project" value="InterPro"/>
</dbReference>
<name>A0AA96G8I0_9BACT</name>
<dbReference type="Pfam" id="PF00034">
    <property type="entry name" value="Cytochrom_C"/>
    <property type="match status" value="1"/>
</dbReference>
<proteinExistence type="predicted"/>
<dbReference type="GO" id="GO:0046872">
    <property type="term" value="F:metal ion binding"/>
    <property type="evidence" value="ECO:0007669"/>
    <property type="project" value="UniProtKB-KW"/>
</dbReference>
<feature type="domain" description="Cytochrome c" evidence="6">
    <location>
        <begin position="27"/>
        <end position="114"/>
    </location>
</feature>
<keyword evidence="3 4" id="KW-0408">Iron</keyword>
<dbReference type="AlphaFoldDB" id="A0AA96G8I0"/>
<feature type="chain" id="PRO_5041684783" evidence="5">
    <location>
        <begin position="23"/>
        <end position="121"/>
    </location>
</feature>
<sequence length="121" mass="13521">MKARIMVWSVILLIGWAIPTEAQEPQVDPLQGEIVYQAHCLRCHGIQGKGDGPDAAALVVPPANFQRMESRAKSETDLRSAIIWGLAFSPMHGWWDKLTVEEIRAVTAYIRRLAPYEPSVP</sequence>
<dbReference type="EMBL" id="CP116967">
    <property type="protein sequence ID" value="WNM56347.1"/>
    <property type="molecule type" value="Genomic_DNA"/>
</dbReference>
<dbReference type="GO" id="GO:0020037">
    <property type="term" value="F:heme binding"/>
    <property type="evidence" value="ECO:0007669"/>
    <property type="project" value="InterPro"/>
</dbReference>
<dbReference type="RefSeq" id="WP_312639930.1">
    <property type="nucleotide sequence ID" value="NZ_CP116967.1"/>
</dbReference>
<dbReference type="InterPro" id="IPR036909">
    <property type="entry name" value="Cyt_c-like_dom_sf"/>
</dbReference>
<dbReference type="KEGG" id="nall:PP769_10150"/>
<dbReference type="InterPro" id="IPR009056">
    <property type="entry name" value="Cyt_c-like_dom"/>
</dbReference>
<accession>A0AA96G8I0</accession>
<evidence type="ECO:0000256" key="3">
    <source>
        <dbReference type="ARBA" id="ARBA00023004"/>
    </source>
</evidence>
<evidence type="ECO:0000256" key="4">
    <source>
        <dbReference type="PROSITE-ProRule" id="PRU00433"/>
    </source>
</evidence>
<keyword evidence="8" id="KW-1185">Reference proteome</keyword>
<organism evidence="7 8">
    <name type="scientific">Candidatus Nitrospira allomarina</name>
    <dbReference type="NCBI Taxonomy" id="3020900"/>
    <lineage>
        <taxon>Bacteria</taxon>
        <taxon>Pseudomonadati</taxon>
        <taxon>Nitrospirota</taxon>
        <taxon>Nitrospiria</taxon>
        <taxon>Nitrospirales</taxon>
        <taxon>Nitrospiraceae</taxon>
        <taxon>Nitrospira</taxon>
    </lineage>
</organism>
<gene>
    <name evidence="7" type="ORF">PP769_10150</name>
</gene>
<dbReference type="Gene3D" id="1.10.760.10">
    <property type="entry name" value="Cytochrome c-like domain"/>
    <property type="match status" value="1"/>
</dbReference>
<keyword evidence="1 4" id="KW-0349">Heme</keyword>
<keyword evidence="5" id="KW-0732">Signal</keyword>
<evidence type="ECO:0000256" key="5">
    <source>
        <dbReference type="SAM" id="SignalP"/>
    </source>
</evidence>
<reference evidence="7 8" key="1">
    <citation type="submission" date="2023-01" db="EMBL/GenBank/DDBJ databases">
        <title>Cultivation and genomic characterization of new, ubiquitous marine nitrite-oxidizing bacteria from the Nitrospirales.</title>
        <authorList>
            <person name="Mueller A.J."/>
            <person name="Daebeler A."/>
            <person name="Herbold C.W."/>
            <person name="Kirkegaard R.H."/>
            <person name="Daims H."/>
        </authorList>
    </citation>
    <scope>NUCLEOTIDE SEQUENCE [LARGE SCALE GENOMIC DNA]</scope>
    <source>
        <strain evidence="7 8">VA</strain>
    </source>
</reference>